<dbReference type="OrthoDB" id="1372046at2759"/>
<dbReference type="GO" id="GO:0016125">
    <property type="term" value="P:sterol metabolic process"/>
    <property type="evidence" value="ECO:0007669"/>
    <property type="project" value="TreeGrafter"/>
</dbReference>
<comment type="caution">
    <text evidence="9">The sequence shown here is derived from an EMBL/GenBank/DDBJ whole genome shotgun (WGS) entry which is preliminary data.</text>
</comment>
<dbReference type="GO" id="GO:0005506">
    <property type="term" value="F:iron ion binding"/>
    <property type="evidence" value="ECO:0007669"/>
    <property type="project" value="InterPro"/>
</dbReference>
<feature type="region of interest" description="Disordered" evidence="8">
    <location>
        <begin position="347"/>
        <end position="368"/>
    </location>
</feature>
<dbReference type="Pfam" id="PF00067">
    <property type="entry name" value="p450"/>
    <property type="match status" value="1"/>
</dbReference>
<evidence type="ECO:0000256" key="3">
    <source>
        <dbReference type="ARBA" id="ARBA00022723"/>
    </source>
</evidence>
<dbReference type="PANTHER" id="PTHR24286">
    <property type="entry name" value="CYTOCHROME P450 26"/>
    <property type="match status" value="1"/>
</dbReference>
<keyword evidence="3" id="KW-0479">Metal-binding</keyword>
<evidence type="ECO:0000313" key="9">
    <source>
        <dbReference type="EMBL" id="KAF8698767.1"/>
    </source>
</evidence>
<dbReference type="SUPFAM" id="SSF48264">
    <property type="entry name" value="Cytochrome P450"/>
    <property type="match status" value="1"/>
</dbReference>
<comment type="cofactor">
    <cofactor evidence="1">
        <name>heme</name>
        <dbReference type="ChEBI" id="CHEBI:30413"/>
    </cofactor>
</comment>
<evidence type="ECO:0000256" key="8">
    <source>
        <dbReference type="SAM" id="MobiDB-lite"/>
    </source>
</evidence>
<protein>
    <recommendedName>
        <fullName evidence="6">C-22 sterol desaturase</fullName>
    </recommendedName>
</protein>
<comment type="catalytic activity">
    <reaction evidence="7">
        <text>5-dehydroepisterol + NADPH + O2 + H(+) = ergosta-5,7,22,24(28)-tetraen-3beta-ol + NADP(+) + 2 H2O</text>
        <dbReference type="Rhea" id="RHEA:33467"/>
        <dbReference type="ChEBI" id="CHEBI:15377"/>
        <dbReference type="ChEBI" id="CHEBI:15378"/>
        <dbReference type="ChEBI" id="CHEBI:15379"/>
        <dbReference type="ChEBI" id="CHEBI:18249"/>
        <dbReference type="ChEBI" id="CHEBI:52972"/>
        <dbReference type="ChEBI" id="CHEBI:57783"/>
        <dbReference type="ChEBI" id="CHEBI:58349"/>
        <dbReference type="EC" id="1.14.19.41"/>
    </reaction>
</comment>
<dbReference type="GO" id="GO:0020037">
    <property type="term" value="F:heme binding"/>
    <property type="evidence" value="ECO:0007669"/>
    <property type="project" value="InterPro"/>
</dbReference>
<evidence type="ECO:0000256" key="1">
    <source>
        <dbReference type="ARBA" id="ARBA00001971"/>
    </source>
</evidence>
<dbReference type="GO" id="GO:0004497">
    <property type="term" value="F:monooxygenase activity"/>
    <property type="evidence" value="ECO:0007669"/>
    <property type="project" value="InterPro"/>
</dbReference>
<gene>
    <name evidence="9" type="ORF">HU200_035025</name>
</gene>
<dbReference type="InterPro" id="IPR036396">
    <property type="entry name" value="Cyt_P450_sf"/>
</dbReference>
<evidence type="ECO:0000256" key="7">
    <source>
        <dbReference type="ARBA" id="ARBA00047463"/>
    </source>
</evidence>
<evidence type="ECO:0000256" key="2">
    <source>
        <dbReference type="ARBA" id="ARBA00010617"/>
    </source>
</evidence>
<evidence type="ECO:0000256" key="6">
    <source>
        <dbReference type="ARBA" id="ARBA00041546"/>
    </source>
</evidence>
<proteinExistence type="inferred from homology"/>
<evidence type="ECO:0000256" key="4">
    <source>
        <dbReference type="ARBA" id="ARBA00023002"/>
    </source>
</evidence>
<comment type="similarity">
    <text evidence="2">Belongs to the cytochrome P450 family.</text>
</comment>
<keyword evidence="4" id="KW-0560">Oxidoreductase</keyword>
<dbReference type="InterPro" id="IPR001128">
    <property type="entry name" value="Cyt_P450"/>
</dbReference>
<dbReference type="Gene3D" id="1.10.630.10">
    <property type="entry name" value="Cytochrome P450"/>
    <property type="match status" value="1"/>
</dbReference>
<dbReference type="PANTHER" id="PTHR24286:SF228">
    <property type="entry name" value="C-22 STEROL DESATURASE ERG5"/>
    <property type="match status" value="1"/>
</dbReference>
<dbReference type="Proteomes" id="UP000636709">
    <property type="component" value="Unassembled WGS sequence"/>
</dbReference>
<feature type="compositionally biased region" description="Basic residues" evidence="8">
    <location>
        <begin position="352"/>
        <end position="368"/>
    </location>
</feature>
<dbReference type="GO" id="GO:0000249">
    <property type="term" value="F:C-22 sterol desaturase (NADPH) activity"/>
    <property type="evidence" value="ECO:0007669"/>
    <property type="project" value="UniProtKB-EC"/>
</dbReference>
<evidence type="ECO:0000313" key="10">
    <source>
        <dbReference type="Proteomes" id="UP000636709"/>
    </source>
</evidence>
<sequence length="389" mass="42875">MGDEHRLGTKELRRRIAPNFTPRALSTYASIQQRVILAHLRRWLDAATATAGEPLRLRVPCRDMNLETSQTVFVGPYLADEAREEFARDYNDFNVGLMAMPVDVPGSAFRRAKRAVARLVRTLGRCAGESKVRMRAGGEPECLMDYWMQDTVRELDEAAAAGSPPPPHTGDEEIGGHVFDFLFAAQDASTSSLCWAVSALASHPDVLTRVRDEVAAIWSPGSDEPITAAQMSEMRYTQCVARQVVRHRPPGPTLPHVAREAFPLVEGCYTVPKGSLVFPSLYESSFQGFRDAAAFDPDRFFSDERRGGRGVPEELPGVRRRGAPVRGEAVRAQPPGAVRGAVRDAGGLPAARHGRVRRSRVHPHHRPQGRLCRLPQAALRQTSFVLATC</sequence>
<accession>A0A835END7</accession>
<keyword evidence="5" id="KW-0408">Iron</keyword>
<reference evidence="9" key="1">
    <citation type="submission" date="2020-07" db="EMBL/GenBank/DDBJ databases">
        <title>Genome sequence and genetic diversity analysis of an under-domesticated orphan crop, white fonio (Digitaria exilis).</title>
        <authorList>
            <person name="Bennetzen J.L."/>
            <person name="Chen S."/>
            <person name="Ma X."/>
            <person name="Wang X."/>
            <person name="Yssel A.E.J."/>
            <person name="Chaluvadi S.R."/>
            <person name="Johnson M."/>
            <person name="Gangashetty P."/>
            <person name="Hamidou F."/>
            <person name="Sanogo M.D."/>
            <person name="Zwaenepoel A."/>
            <person name="Wallace J."/>
            <person name="Van De Peer Y."/>
            <person name="Van Deynze A."/>
        </authorList>
    </citation>
    <scope>NUCLEOTIDE SEQUENCE</scope>
    <source>
        <tissue evidence="9">Leaves</tissue>
    </source>
</reference>
<name>A0A835END7_9POAL</name>
<evidence type="ECO:0000256" key="5">
    <source>
        <dbReference type="ARBA" id="ARBA00023004"/>
    </source>
</evidence>
<keyword evidence="10" id="KW-1185">Reference proteome</keyword>
<dbReference type="AlphaFoldDB" id="A0A835END7"/>
<dbReference type="EMBL" id="JACEFO010001862">
    <property type="protein sequence ID" value="KAF8698767.1"/>
    <property type="molecule type" value="Genomic_DNA"/>
</dbReference>
<organism evidence="9 10">
    <name type="scientific">Digitaria exilis</name>
    <dbReference type="NCBI Taxonomy" id="1010633"/>
    <lineage>
        <taxon>Eukaryota</taxon>
        <taxon>Viridiplantae</taxon>
        <taxon>Streptophyta</taxon>
        <taxon>Embryophyta</taxon>
        <taxon>Tracheophyta</taxon>
        <taxon>Spermatophyta</taxon>
        <taxon>Magnoliopsida</taxon>
        <taxon>Liliopsida</taxon>
        <taxon>Poales</taxon>
        <taxon>Poaceae</taxon>
        <taxon>PACMAD clade</taxon>
        <taxon>Panicoideae</taxon>
        <taxon>Panicodae</taxon>
        <taxon>Paniceae</taxon>
        <taxon>Anthephorinae</taxon>
        <taxon>Digitaria</taxon>
    </lineage>
</organism>